<evidence type="ECO:0008006" key="3">
    <source>
        <dbReference type="Google" id="ProtNLM"/>
    </source>
</evidence>
<evidence type="ECO:0000313" key="2">
    <source>
        <dbReference type="Proteomes" id="UP001167796"/>
    </source>
</evidence>
<dbReference type="EMBL" id="JAUQSX010000014">
    <property type="protein sequence ID" value="MDO7849007.1"/>
    <property type="molecule type" value="Genomic_DNA"/>
</dbReference>
<proteinExistence type="predicted"/>
<dbReference type="RefSeq" id="WP_305013675.1">
    <property type="nucleotide sequence ID" value="NZ_JAUQSX010000014.1"/>
</dbReference>
<evidence type="ECO:0000313" key="1">
    <source>
        <dbReference type="EMBL" id="MDO7849007.1"/>
    </source>
</evidence>
<accession>A0ABT9AJT4</accession>
<gene>
    <name evidence="1" type="ORF">Q5H92_21765</name>
</gene>
<keyword evidence="2" id="KW-1185">Reference proteome</keyword>
<organism evidence="1 2">
    <name type="scientific">Hymenobacter mellowenesis</name>
    <dbReference type="NCBI Taxonomy" id="3063995"/>
    <lineage>
        <taxon>Bacteria</taxon>
        <taxon>Pseudomonadati</taxon>
        <taxon>Bacteroidota</taxon>
        <taxon>Cytophagia</taxon>
        <taxon>Cytophagales</taxon>
        <taxon>Hymenobacteraceae</taxon>
        <taxon>Hymenobacter</taxon>
    </lineage>
</organism>
<sequence length="705" mass="74745">MYPSGSGFPPDISNLAPSCAAPGGASRVTFSVNKSISGAVLSAVITDDATLAPVWSDGFGSTVNSKSFSVDGLPNGDYTLTADNGEVDTAQSFTVNCAAPTPALLLTLGNITPATGAVAADGAIAYTLSGPAVPITVELKRAGATVQTQTRAVGSFSFPNVAPGSYDLSAYTQSGEVAPLVNAVVGAAGVSGCTDPEADNYDPNATHEDGSCFISPRLTLAEELPALVANGRPVWVEFNSAELPNVVPAAADAFIDLTALSGLAGVELVVNGYRLTSGPVLLATNFFDAPSLVEALLAIKPLAADYLIRLSNDDVVRLTARAEGTAYNLDITTSDAARIDIVSLPGVNRYRSQVRERWGCFVEVWVGAPDTNPSTYADLYEDAYRDRYGRLIGASASAAAPQLAQRLEMNYREDNAYQFDIAPALKQFTGHAYPQVNGSCPDRLCSFFLKFGEMYAEAGSIRRQRTAYLSGVSWALDAVEIMPEIVAGLRLLTRRPGVRRVLAASKCFIPTLGSVDVNLARETFDFAAQDLDSEDMTANHGPVQSNGNGFLAAQLPEALRMVTQFRTVIGTPNPTGAITFELTAQGRELTFANGQGGFDTFLFEGIREEITKRSTATVTTSTGSATRSAEIPEAFRLHSGLMTRAEFIWLRRELGNSPNAWLETHAGPVPVSLLAYTTEADEVLGTYTVAVDLEPEDSTIYGVRN</sequence>
<comment type="caution">
    <text evidence="1">The sequence shown here is derived from an EMBL/GenBank/DDBJ whole genome shotgun (WGS) entry which is preliminary data.</text>
</comment>
<name>A0ABT9AJT4_9BACT</name>
<protein>
    <recommendedName>
        <fullName evidence="3">Carboxypeptidase regulatory-like domain-containing protein</fullName>
    </recommendedName>
</protein>
<reference evidence="1" key="1">
    <citation type="submission" date="2023-07" db="EMBL/GenBank/DDBJ databases">
        <authorList>
            <person name="Kim M.K."/>
        </authorList>
    </citation>
    <scope>NUCLEOTIDE SEQUENCE</scope>
    <source>
        <strain evidence="1">M29</strain>
    </source>
</reference>
<dbReference type="Gene3D" id="2.60.40.1120">
    <property type="entry name" value="Carboxypeptidase-like, regulatory domain"/>
    <property type="match status" value="1"/>
</dbReference>
<dbReference type="Proteomes" id="UP001167796">
    <property type="component" value="Unassembled WGS sequence"/>
</dbReference>